<evidence type="ECO:0000313" key="4">
    <source>
        <dbReference type="Proteomes" id="UP000053392"/>
    </source>
</evidence>
<proteinExistence type="predicted"/>
<feature type="region of interest" description="Disordered" evidence="1">
    <location>
        <begin position="383"/>
        <end position="418"/>
    </location>
</feature>
<dbReference type="InterPro" id="IPR036533">
    <property type="entry name" value="BAG_dom_sf"/>
</dbReference>
<dbReference type="Pfam" id="PF02179">
    <property type="entry name" value="BAG"/>
    <property type="match status" value="1"/>
</dbReference>
<dbReference type="Gene3D" id="1.20.58.120">
    <property type="entry name" value="BAG domain"/>
    <property type="match status" value="1"/>
</dbReference>
<gene>
    <name evidence="3" type="ORF">I313_00650</name>
</gene>
<dbReference type="AlphaFoldDB" id="A0A0D0VG17"/>
<dbReference type="OrthoDB" id="2576404at2759"/>
<feature type="compositionally biased region" description="Basic and acidic residues" evidence="1">
    <location>
        <begin position="383"/>
        <end position="408"/>
    </location>
</feature>
<reference evidence="3 4" key="1">
    <citation type="submission" date="2015-01" db="EMBL/GenBank/DDBJ databases">
        <title>The Genome Sequence of Cryptococcus gattii Ram5.</title>
        <authorList>
            <consortium name="The Broad Institute Genomics Platform"/>
            <person name="Cuomo C."/>
            <person name="Litvintseva A."/>
            <person name="Chen Y."/>
            <person name="Heitman J."/>
            <person name="Sun S."/>
            <person name="Springer D."/>
            <person name="Dromer F."/>
            <person name="Young S."/>
            <person name="Zeng Q."/>
            <person name="Gargeya S."/>
            <person name="Abouelleil A."/>
            <person name="Alvarado L."/>
            <person name="Chapman S.B."/>
            <person name="Gainer-Dewar J."/>
            <person name="Goldberg J."/>
            <person name="Griggs A."/>
            <person name="Gujja S."/>
            <person name="Hansen M."/>
            <person name="Howarth C."/>
            <person name="Imamovic A."/>
            <person name="Larimer J."/>
            <person name="Murphy C."/>
            <person name="Naylor J."/>
            <person name="Pearson M."/>
            <person name="Priest M."/>
            <person name="Roberts A."/>
            <person name="Saif S."/>
            <person name="Shea T."/>
            <person name="Sykes S."/>
            <person name="Wortman J."/>
            <person name="Nusbaum C."/>
            <person name="Birren B."/>
        </authorList>
    </citation>
    <scope>NUCLEOTIDE SEQUENCE [LARGE SCALE GENOMIC DNA]</scope>
    <source>
        <strain evidence="3 4">Ram5</strain>
    </source>
</reference>
<protein>
    <recommendedName>
        <fullName evidence="2">BAG domain-containing protein</fullName>
    </recommendedName>
</protein>
<dbReference type="SUPFAM" id="SSF63491">
    <property type="entry name" value="BAG domain"/>
    <property type="match status" value="1"/>
</dbReference>
<evidence type="ECO:0000256" key="1">
    <source>
        <dbReference type="SAM" id="MobiDB-lite"/>
    </source>
</evidence>
<sequence>MSLFNYPCLNFGCPTYYRRASPSPAYHQIPYGFNPHYTTSHVPTWPSYDVDDMMYAEDEEAAAYYNHLQAIQHKREAAHAAKRARETARAQAQAEREAACKAELARARVMEEEKQKRQQLKLQEDERRKRRAHAETVSRKKAERRAREPENSLHTLRTRTRDSHHHHRLHKVNELDDLDSLFGTFFGINVAPQHSSASAEFEVESESEAGSTSSASSASEPTASSSHVEQAVPQDIEAPETISPVQKRSIAPFSHASTATEADILKEQVAEEEEEASTTISEGSSSSLASLARTEQQLATLKTSFTFPSRLSFAQTTPGSHPPPLLFNRLNAPYHAQTNALLHLLLQADSVESNGDKEVRNRRKEVVKKVEEEIANLERHRDDLWMEAKGRRERGEESEPAADEERSWSDGISAAAEQ</sequence>
<feature type="compositionally biased region" description="Basic and acidic residues" evidence="1">
    <location>
        <begin position="111"/>
        <end position="151"/>
    </location>
</feature>
<feature type="compositionally biased region" description="Low complexity" evidence="1">
    <location>
        <begin position="208"/>
        <end position="226"/>
    </location>
</feature>
<feature type="compositionally biased region" description="Low complexity" evidence="1">
    <location>
        <begin position="277"/>
        <end position="288"/>
    </location>
</feature>
<evidence type="ECO:0000259" key="2">
    <source>
        <dbReference type="Pfam" id="PF02179"/>
    </source>
</evidence>
<dbReference type="HOGENOM" id="CLU_653848_0_0_1"/>
<name>A0A0D0VG17_9TREE</name>
<feature type="region of interest" description="Disordered" evidence="1">
    <location>
        <begin position="111"/>
        <end position="168"/>
    </location>
</feature>
<dbReference type="EMBL" id="KN847896">
    <property type="protein sequence ID" value="KIR43805.1"/>
    <property type="molecule type" value="Genomic_DNA"/>
</dbReference>
<dbReference type="GO" id="GO:0051087">
    <property type="term" value="F:protein-folding chaperone binding"/>
    <property type="evidence" value="ECO:0007669"/>
    <property type="project" value="InterPro"/>
</dbReference>
<dbReference type="InterPro" id="IPR003103">
    <property type="entry name" value="BAG_domain"/>
</dbReference>
<dbReference type="Proteomes" id="UP000053392">
    <property type="component" value="Unassembled WGS sequence"/>
</dbReference>
<accession>A0A0D0VG17</accession>
<evidence type="ECO:0000313" key="3">
    <source>
        <dbReference type="EMBL" id="KIR43805.1"/>
    </source>
</evidence>
<organism evidence="3 4">
    <name type="scientific">Cryptococcus deuterogattii Ram5</name>
    <dbReference type="NCBI Taxonomy" id="1296110"/>
    <lineage>
        <taxon>Eukaryota</taxon>
        <taxon>Fungi</taxon>
        <taxon>Dikarya</taxon>
        <taxon>Basidiomycota</taxon>
        <taxon>Agaricomycotina</taxon>
        <taxon>Tremellomycetes</taxon>
        <taxon>Tremellales</taxon>
        <taxon>Cryptococcaceae</taxon>
        <taxon>Cryptococcus</taxon>
        <taxon>Cryptococcus gattii species complex</taxon>
    </lineage>
</organism>
<feature type="region of interest" description="Disordered" evidence="1">
    <location>
        <begin position="269"/>
        <end position="288"/>
    </location>
</feature>
<feature type="domain" description="BAG" evidence="2">
    <location>
        <begin position="338"/>
        <end position="378"/>
    </location>
</feature>
<feature type="compositionally biased region" description="Basic residues" evidence="1">
    <location>
        <begin position="156"/>
        <end position="168"/>
    </location>
</feature>
<feature type="region of interest" description="Disordered" evidence="1">
    <location>
        <begin position="197"/>
        <end position="232"/>
    </location>
</feature>
<keyword evidence="4" id="KW-1185">Reference proteome</keyword>